<dbReference type="EMBL" id="JARIHO010000087">
    <property type="protein sequence ID" value="KAJ7307739.1"/>
    <property type="molecule type" value="Genomic_DNA"/>
</dbReference>
<evidence type="ECO:0000259" key="3">
    <source>
        <dbReference type="Pfam" id="PF01823"/>
    </source>
</evidence>
<dbReference type="GO" id="GO:0005525">
    <property type="term" value="F:GTP binding"/>
    <property type="evidence" value="ECO:0007669"/>
    <property type="project" value="InterPro"/>
</dbReference>
<dbReference type="Pfam" id="PF04548">
    <property type="entry name" value="AIG1"/>
    <property type="match status" value="1"/>
</dbReference>
<gene>
    <name evidence="5" type="ORF">DFH08DRAFT_944511</name>
</gene>
<evidence type="ECO:0008006" key="7">
    <source>
        <dbReference type="Google" id="ProtNLM"/>
    </source>
</evidence>
<evidence type="ECO:0000313" key="5">
    <source>
        <dbReference type="EMBL" id="KAJ7307739.1"/>
    </source>
</evidence>
<dbReference type="SUPFAM" id="SSF52540">
    <property type="entry name" value="P-loop containing nucleoside triphosphate hydrolases"/>
    <property type="match status" value="1"/>
</dbReference>
<sequence>MANQGQCVHTVSCMERTFSSSTQVRSIAHFRCMVKSLRYAADVVLKHLPFSSTFHFHSKNMSGDQLIVVVGPQSAANALAQAASAGRPGGGDHPTAHSDSAGQPSTTPQIRIVKFYSQATMPHVPATKPPNQTTLEIERDVEQQMSKMGASSDQVTEILFVPDNEQGEFIGLPFTKDTRFLGLTGEPLFRKLVVAQARDSAQTRWKDLRDAGMRVVVFDGTEDSARSVLHPLLPVDDESAAVSDVSIRSGSPGILTRSSSMSCHLQRGSGVLPVHAYEAEAVGIRRPVGQAVILLVGNSGHGKSKTINRLLGQDLLHIGKSHSGSTTKVIQRVKLPVRNRDTGVTITIALDDTPGFEDTTFGDRNTNSTLMRTYKQQYFTETYPNIVLLVTSWDSITPDAHNERHQFTSAAGKSIYNLFSSDLVDPHRVNVVVVVTKSMSSWDQFDDFDTIEEKNAQWTIEAGRRTGMIIDIQRKVFPKLAPWHVVFVENGGGKDMRADYPKLPNGELSHQNLFEVIRTVIEASGPHENSDLAGMHALDLLAKPESSRLTAEATTEILVRRSSETLRDSQTPPPSRTAKRTRELAEAYLGVTYDPIRGAFGRSCVLDLDPAAIQLKKVRGKQSHQLQPAGDVQRHPVLAGLTAHYSSSSAYEAAASTKSERYILRHAIRVGTAGGFRLNLSPDMKRQIERLPPWSADSKAQYDEFFANYGTHVVTKVALGGVLRIILDSTHEATQAQNSAATRDKVTTVSSSRSTNMRNVLVFRDGGASAAAEVTRMVEYYFTHPQSSPEWGGTCTEWIKELKNDPVFCPDDPHTEYQTLYALGGLTPDQRKNLQQASDSYLVSRHPEPEGTPNPGVSGELTSPLPQEVNNREVRKTLRQRLTHALARLAGSGLEKRTGGCGAGNGSEIRSSKKLLHKILGLR</sequence>
<feature type="region of interest" description="Disordered" evidence="2">
    <location>
        <begin position="843"/>
        <end position="870"/>
    </location>
</feature>
<protein>
    <recommendedName>
        <fullName evidence="7">MACPF domain-containing protein</fullName>
    </recommendedName>
</protein>
<feature type="domain" description="MACPF" evidence="3">
    <location>
        <begin position="676"/>
        <end position="756"/>
    </location>
</feature>
<dbReference type="InterPro" id="IPR020864">
    <property type="entry name" value="MACPF"/>
</dbReference>
<evidence type="ECO:0000313" key="6">
    <source>
        <dbReference type="Proteomes" id="UP001218218"/>
    </source>
</evidence>
<feature type="domain" description="AIG1-type G" evidence="4">
    <location>
        <begin position="293"/>
        <end position="416"/>
    </location>
</feature>
<keyword evidence="1" id="KW-0547">Nucleotide-binding</keyword>
<evidence type="ECO:0000259" key="4">
    <source>
        <dbReference type="Pfam" id="PF04548"/>
    </source>
</evidence>
<feature type="compositionally biased region" description="Polar residues" evidence="2">
    <location>
        <begin position="860"/>
        <end position="869"/>
    </location>
</feature>
<dbReference type="InterPro" id="IPR006703">
    <property type="entry name" value="G_AIG1"/>
</dbReference>
<feature type="compositionally biased region" description="Polar residues" evidence="2">
    <location>
        <begin position="97"/>
        <end position="106"/>
    </location>
</feature>
<name>A0AAD7EBD3_9AGAR</name>
<keyword evidence="6" id="KW-1185">Reference proteome</keyword>
<comment type="caution">
    <text evidence="5">The sequence shown here is derived from an EMBL/GenBank/DDBJ whole genome shotgun (WGS) entry which is preliminary data.</text>
</comment>
<reference evidence="5" key="1">
    <citation type="submission" date="2023-03" db="EMBL/GenBank/DDBJ databases">
        <title>Massive genome expansion in bonnet fungi (Mycena s.s.) driven by repeated elements and novel gene families across ecological guilds.</title>
        <authorList>
            <consortium name="Lawrence Berkeley National Laboratory"/>
            <person name="Harder C.B."/>
            <person name="Miyauchi S."/>
            <person name="Viragh M."/>
            <person name="Kuo A."/>
            <person name="Thoen E."/>
            <person name="Andreopoulos B."/>
            <person name="Lu D."/>
            <person name="Skrede I."/>
            <person name="Drula E."/>
            <person name="Henrissat B."/>
            <person name="Morin E."/>
            <person name="Kohler A."/>
            <person name="Barry K."/>
            <person name="LaButti K."/>
            <person name="Morin E."/>
            <person name="Salamov A."/>
            <person name="Lipzen A."/>
            <person name="Mereny Z."/>
            <person name="Hegedus B."/>
            <person name="Baldrian P."/>
            <person name="Stursova M."/>
            <person name="Weitz H."/>
            <person name="Taylor A."/>
            <person name="Grigoriev I.V."/>
            <person name="Nagy L.G."/>
            <person name="Martin F."/>
            <person name="Kauserud H."/>
        </authorList>
    </citation>
    <scope>NUCLEOTIDE SEQUENCE</scope>
    <source>
        <strain evidence="5">CBHHK002</strain>
    </source>
</reference>
<evidence type="ECO:0000256" key="2">
    <source>
        <dbReference type="SAM" id="MobiDB-lite"/>
    </source>
</evidence>
<proteinExistence type="predicted"/>
<evidence type="ECO:0000256" key="1">
    <source>
        <dbReference type="ARBA" id="ARBA00022741"/>
    </source>
</evidence>
<feature type="region of interest" description="Disordered" evidence="2">
    <location>
        <begin position="560"/>
        <end position="579"/>
    </location>
</feature>
<organism evidence="5 6">
    <name type="scientific">Mycena albidolilacea</name>
    <dbReference type="NCBI Taxonomy" id="1033008"/>
    <lineage>
        <taxon>Eukaryota</taxon>
        <taxon>Fungi</taxon>
        <taxon>Dikarya</taxon>
        <taxon>Basidiomycota</taxon>
        <taxon>Agaricomycotina</taxon>
        <taxon>Agaricomycetes</taxon>
        <taxon>Agaricomycetidae</taxon>
        <taxon>Agaricales</taxon>
        <taxon>Marasmiineae</taxon>
        <taxon>Mycenaceae</taxon>
        <taxon>Mycena</taxon>
    </lineage>
</organism>
<feature type="region of interest" description="Disordered" evidence="2">
    <location>
        <begin position="79"/>
        <end position="106"/>
    </location>
</feature>
<accession>A0AAD7EBD3</accession>
<dbReference type="AlphaFoldDB" id="A0AAD7EBD3"/>
<dbReference type="InterPro" id="IPR027417">
    <property type="entry name" value="P-loop_NTPase"/>
</dbReference>
<dbReference type="Proteomes" id="UP001218218">
    <property type="component" value="Unassembled WGS sequence"/>
</dbReference>
<dbReference type="Gene3D" id="3.40.50.300">
    <property type="entry name" value="P-loop containing nucleotide triphosphate hydrolases"/>
    <property type="match status" value="1"/>
</dbReference>
<dbReference type="Pfam" id="PF01823">
    <property type="entry name" value="MACPF"/>
    <property type="match status" value="1"/>
</dbReference>